<keyword evidence="1" id="KW-0812">Transmembrane</keyword>
<dbReference type="Proteomes" id="UP001275315">
    <property type="component" value="Unassembled WGS sequence"/>
</dbReference>
<evidence type="ECO:0000256" key="1">
    <source>
        <dbReference type="SAM" id="Phobius"/>
    </source>
</evidence>
<evidence type="ECO:0000313" key="2">
    <source>
        <dbReference type="EMBL" id="MDY0410375.1"/>
    </source>
</evidence>
<gene>
    <name evidence="2" type="ORF">RWD45_19760</name>
</gene>
<dbReference type="EMBL" id="JAWDIQ010000003">
    <property type="protein sequence ID" value="MDY0410375.1"/>
    <property type="molecule type" value="Genomic_DNA"/>
</dbReference>
<sequence>MLMSLYSLPVTVRIILSIIVLIVLTIILVRFNAKKNPKRDSLEILKERFEKGEVSFADYLHAKRSRGK</sequence>
<dbReference type="RefSeq" id="WP_320381251.1">
    <property type="nucleotide sequence ID" value="NZ_JAWDIQ010000003.1"/>
</dbReference>
<keyword evidence="1" id="KW-1133">Transmembrane helix</keyword>
<proteinExistence type="predicted"/>
<keyword evidence="3" id="KW-1185">Reference proteome</keyword>
<feature type="transmembrane region" description="Helical" evidence="1">
    <location>
        <begin position="6"/>
        <end position="29"/>
    </location>
</feature>
<reference evidence="2 3" key="1">
    <citation type="submission" date="2023-10" db="EMBL/GenBank/DDBJ databases">
        <title>Virgibacillus soli CC-YMP-6 genome.</title>
        <authorList>
            <person name="Miliotis G."/>
            <person name="Sengupta P."/>
            <person name="Hameed A."/>
            <person name="Chuvochina M."/>
            <person name="Mcdonagh F."/>
            <person name="Simpson A.C."/>
            <person name="Singh N.K."/>
            <person name="Rekha P.D."/>
            <person name="Raman K."/>
            <person name="Hugenholtz P."/>
            <person name="Venkateswaran K."/>
        </authorList>
    </citation>
    <scope>NUCLEOTIDE SEQUENCE [LARGE SCALE GENOMIC DNA]</scope>
    <source>
        <strain evidence="2 3">CC-YMP-6</strain>
    </source>
</reference>
<evidence type="ECO:0000313" key="3">
    <source>
        <dbReference type="Proteomes" id="UP001275315"/>
    </source>
</evidence>
<keyword evidence="1" id="KW-0472">Membrane</keyword>
<organism evidence="2 3">
    <name type="scientific">Paracerasibacillus soli</name>
    <dbReference type="NCBI Taxonomy" id="480284"/>
    <lineage>
        <taxon>Bacteria</taxon>
        <taxon>Bacillati</taxon>
        <taxon>Bacillota</taxon>
        <taxon>Bacilli</taxon>
        <taxon>Bacillales</taxon>
        <taxon>Bacillaceae</taxon>
        <taxon>Paracerasibacillus</taxon>
    </lineage>
</organism>
<protein>
    <submittedName>
        <fullName evidence="2">SHOCT domain-containing protein</fullName>
    </submittedName>
</protein>
<name>A0ABU5CVU8_9BACI</name>
<comment type="caution">
    <text evidence="2">The sequence shown here is derived from an EMBL/GenBank/DDBJ whole genome shotgun (WGS) entry which is preliminary data.</text>
</comment>
<accession>A0ABU5CVU8</accession>